<dbReference type="InterPro" id="IPR010310">
    <property type="entry name" value="T7SS_ESAT-6-like"/>
</dbReference>
<protein>
    <submittedName>
        <fullName evidence="1">WXG100 family type VII secretion target</fullName>
    </submittedName>
</protein>
<sequence length="98" mass="10168">MANLSVSYQDMTDAATRLTGGQDSMVGELTAMRAYVDGLVASGFVTDQASVAFGDSYRRYTQSLTDAVSALGGMAQYLRTSASALADVDSQLAAGLRG</sequence>
<dbReference type="OrthoDB" id="3268062at2"/>
<accession>A0A1I0ZJL1</accession>
<dbReference type="Proteomes" id="UP000199012">
    <property type="component" value="Unassembled WGS sequence"/>
</dbReference>
<dbReference type="RefSeq" id="WP_090033484.1">
    <property type="nucleotide sequence ID" value="NZ_BONM01000007.1"/>
</dbReference>
<dbReference type="STRING" id="988821.SAMN05421867_11132"/>
<organism evidence="1 2">
    <name type="scientific">Cellulomonas marina</name>
    <dbReference type="NCBI Taxonomy" id="988821"/>
    <lineage>
        <taxon>Bacteria</taxon>
        <taxon>Bacillati</taxon>
        <taxon>Actinomycetota</taxon>
        <taxon>Actinomycetes</taxon>
        <taxon>Micrococcales</taxon>
        <taxon>Cellulomonadaceae</taxon>
        <taxon>Cellulomonas</taxon>
    </lineage>
</organism>
<evidence type="ECO:0000313" key="1">
    <source>
        <dbReference type="EMBL" id="SFB24588.1"/>
    </source>
</evidence>
<dbReference type="Gene3D" id="1.10.287.1060">
    <property type="entry name" value="ESAT-6-like"/>
    <property type="match status" value="1"/>
</dbReference>
<name>A0A1I0ZJL1_9CELL</name>
<evidence type="ECO:0000313" key="2">
    <source>
        <dbReference type="Proteomes" id="UP000199012"/>
    </source>
</evidence>
<dbReference type="Pfam" id="PF06013">
    <property type="entry name" value="WXG100"/>
    <property type="match status" value="1"/>
</dbReference>
<dbReference type="EMBL" id="FOKA01000011">
    <property type="protein sequence ID" value="SFB24588.1"/>
    <property type="molecule type" value="Genomic_DNA"/>
</dbReference>
<keyword evidence="2" id="KW-1185">Reference proteome</keyword>
<proteinExistence type="predicted"/>
<gene>
    <name evidence="1" type="ORF">SAMN05421867_11132</name>
</gene>
<reference evidence="1 2" key="1">
    <citation type="submission" date="2016-10" db="EMBL/GenBank/DDBJ databases">
        <authorList>
            <person name="de Groot N.N."/>
        </authorList>
    </citation>
    <scope>NUCLEOTIDE SEQUENCE [LARGE SCALE GENOMIC DNA]</scope>
    <source>
        <strain evidence="1 2">CGMCC 4.6945</strain>
    </source>
</reference>
<dbReference type="InterPro" id="IPR036689">
    <property type="entry name" value="ESAT-6-like_sf"/>
</dbReference>
<dbReference type="AlphaFoldDB" id="A0A1I0ZJL1"/>
<dbReference type="SUPFAM" id="SSF140453">
    <property type="entry name" value="EsxAB dimer-like"/>
    <property type="match status" value="1"/>
</dbReference>